<sequence>MITEIWTEEKWQELEKTYLKKRPGLRVNLVFKRLLDLAIASLGIIILLPVLALIALAIRLSSPGPILFRQQRLGKLTKPFEIYKFRTMIDGAIYQGAGIHTFKGDPRVTPVGRFLREYHLDELPQLFNVLRGEMSLVGPRPLLVQCLPTYTDLHKQRFLVHPGITAWEAVEGGLLNTLEERLDLDVWYVNHWNFWWDLVIISRTIPVVLTKEGAYAKDDLPATRE</sequence>
<evidence type="ECO:0000256" key="2">
    <source>
        <dbReference type="SAM" id="Phobius"/>
    </source>
</evidence>
<dbReference type="EMBL" id="JBHFNS010000014">
    <property type="protein sequence ID" value="MFB2933859.1"/>
    <property type="molecule type" value="Genomic_DNA"/>
</dbReference>
<reference evidence="4 5" key="1">
    <citation type="submission" date="2024-09" db="EMBL/GenBank/DDBJ databases">
        <title>Floridaenema gen nov. (Aerosakkonemataceae, Aerosakkonematales ord. nov., Cyanobacteria) from benthic tropical and subtropical fresh waters, with the description of four new species.</title>
        <authorList>
            <person name="Moretto J.A."/>
            <person name="Berthold D.E."/>
            <person name="Lefler F.W."/>
            <person name="Huang I.-S."/>
            <person name="Laughinghouse H. IV."/>
        </authorList>
    </citation>
    <scope>NUCLEOTIDE SEQUENCE [LARGE SCALE GENOMIC DNA]</scope>
    <source>
        <strain evidence="4 5">BLCC-F154</strain>
    </source>
</reference>
<evidence type="ECO:0000256" key="1">
    <source>
        <dbReference type="ARBA" id="ARBA00006464"/>
    </source>
</evidence>
<protein>
    <submittedName>
        <fullName evidence="4">Sugar transferase</fullName>
    </submittedName>
</protein>
<dbReference type="PANTHER" id="PTHR30576">
    <property type="entry name" value="COLANIC BIOSYNTHESIS UDP-GLUCOSE LIPID CARRIER TRANSFERASE"/>
    <property type="match status" value="1"/>
</dbReference>
<keyword evidence="4" id="KW-0808">Transferase</keyword>
<name>A0ABV4Y4Z0_9CYAN</name>
<dbReference type="RefSeq" id="WP_413255393.1">
    <property type="nucleotide sequence ID" value="NZ_JBHFNS010000014.1"/>
</dbReference>
<dbReference type="Pfam" id="PF02397">
    <property type="entry name" value="Bac_transf"/>
    <property type="match status" value="1"/>
</dbReference>
<feature type="domain" description="Bacterial sugar transferase" evidence="3">
    <location>
        <begin position="32"/>
        <end position="209"/>
    </location>
</feature>
<proteinExistence type="inferred from homology"/>
<dbReference type="Proteomes" id="UP001576776">
    <property type="component" value="Unassembled WGS sequence"/>
</dbReference>
<feature type="transmembrane region" description="Helical" evidence="2">
    <location>
        <begin position="37"/>
        <end position="60"/>
    </location>
</feature>
<accession>A0ABV4Y4Z0</accession>
<evidence type="ECO:0000313" key="4">
    <source>
        <dbReference type="EMBL" id="MFB2933859.1"/>
    </source>
</evidence>
<dbReference type="GO" id="GO:0016740">
    <property type="term" value="F:transferase activity"/>
    <property type="evidence" value="ECO:0007669"/>
    <property type="project" value="UniProtKB-KW"/>
</dbReference>
<evidence type="ECO:0000259" key="3">
    <source>
        <dbReference type="Pfam" id="PF02397"/>
    </source>
</evidence>
<comment type="caution">
    <text evidence="4">The sequence shown here is derived from an EMBL/GenBank/DDBJ whole genome shotgun (WGS) entry which is preliminary data.</text>
</comment>
<keyword evidence="5" id="KW-1185">Reference proteome</keyword>
<evidence type="ECO:0000313" key="5">
    <source>
        <dbReference type="Proteomes" id="UP001576776"/>
    </source>
</evidence>
<organism evidence="4 5">
    <name type="scientific">Floridaenema fluviatile BLCC-F154</name>
    <dbReference type="NCBI Taxonomy" id="3153640"/>
    <lineage>
        <taxon>Bacteria</taxon>
        <taxon>Bacillati</taxon>
        <taxon>Cyanobacteriota</taxon>
        <taxon>Cyanophyceae</taxon>
        <taxon>Oscillatoriophycideae</taxon>
        <taxon>Aerosakkonematales</taxon>
        <taxon>Aerosakkonemataceae</taxon>
        <taxon>Floridanema</taxon>
        <taxon>Floridanema fluviatile</taxon>
    </lineage>
</organism>
<gene>
    <name evidence="4" type="ORF">ACE1B6_01135</name>
</gene>
<keyword evidence="2" id="KW-0472">Membrane</keyword>
<keyword evidence="2" id="KW-1133">Transmembrane helix</keyword>
<comment type="similarity">
    <text evidence="1">Belongs to the bacterial sugar transferase family.</text>
</comment>
<dbReference type="PANTHER" id="PTHR30576:SF0">
    <property type="entry name" value="UNDECAPRENYL-PHOSPHATE N-ACETYLGALACTOSAMINYL 1-PHOSPHATE TRANSFERASE-RELATED"/>
    <property type="match status" value="1"/>
</dbReference>
<dbReference type="InterPro" id="IPR003362">
    <property type="entry name" value="Bact_transf"/>
</dbReference>
<keyword evidence="2" id="KW-0812">Transmembrane</keyword>